<keyword evidence="1" id="KW-0732">Signal</keyword>
<dbReference type="EMBL" id="JADQAZ010000001">
    <property type="protein sequence ID" value="MBT0956706.1"/>
    <property type="molecule type" value="Genomic_DNA"/>
</dbReference>
<evidence type="ECO:0008006" key="4">
    <source>
        <dbReference type="Google" id="ProtNLM"/>
    </source>
</evidence>
<dbReference type="Proteomes" id="UP001315686">
    <property type="component" value="Unassembled WGS sequence"/>
</dbReference>
<sequence length="193" mass="20512">MRHILAFVLSLLPAALGAQDMTITAHGTRGPQVWHLSCNGQSCRASSHGMGLSLDPWGQVLLTLDVPQGARVSLSDGIGTLDMPNLFLGPLDSRDIAQLSLPGRTIVIERNWRVIHSVPLNGFADVITFLNRRAGVEAEAPPPALAHLAEAHAAALEPNWQVVPQTKPQIEFAIRAQGGTGVTMPDRASAAAE</sequence>
<reference evidence="2 3" key="1">
    <citation type="journal article" date="2021" name="Arch. Microbiol.">
        <title>Harenicola maris gen. nov., sp. nov. isolated from the Sea of Japan shallow sediments.</title>
        <authorList>
            <person name="Romanenko L.A."/>
            <person name="Kurilenko V.V."/>
            <person name="Chernysheva N.Y."/>
            <person name="Tekutyeva L.A."/>
            <person name="Velansky P.V."/>
            <person name="Svetashev V.I."/>
            <person name="Isaeva M.P."/>
        </authorList>
    </citation>
    <scope>NUCLEOTIDE SEQUENCE [LARGE SCALE GENOMIC DNA]</scope>
    <source>
        <strain evidence="2 3">KMM 3653</strain>
    </source>
</reference>
<dbReference type="RefSeq" id="WP_327792901.1">
    <property type="nucleotide sequence ID" value="NZ_JADQAZ010000001.1"/>
</dbReference>
<evidence type="ECO:0000313" key="3">
    <source>
        <dbReference type="Proteomes" id="UP001315686"/>
    </source>
</evidence>
<name>A0AAP2CQI9_9RHOB</name>
<proteinExistence type="predicted"/>
<comment type="caution">
    <text evidence="2">The sequence shown here is derived from an EMBL/GenBank/DDBJ whole genome shotgun (WGS) entry which is preliminary data.</text>
</comment>
<feature type="signal peptide" evidence="1">
    <location>
        <begin position="1"/>
        <end position="18"/>
    </location>
</feature>
<accession>A0AAP2CQI9</accession>
<keyword evidence="3" id="KW-1185">Reference proteome</keyword>
<evidence type="ECO:0000256" key="1">
    <source>
        <dbReference type="SAM" id="SignalP"/>
    </source>
</evidence>
<feature type="chain" id="PRO_5042850437" description="DUF2330 domain-containing protein" evidence="1">
    <location>
        <begin position="19"/>
        <end position="193"/>
    </location>
</feature>
<gene>
    <name evidence="2" type="ORF">IV417_04860</name>
</gene>
<dbReference type="AlphaFoldDB" id="A0AAP2CQI9"/>
<organism evidence="2 3">
    <name type="scientific">Harenicola maris</name>
    <dbReference type="NCBI Taxonomy" id="2841044"/>
    <lineage>
        <taxon>Bacteria</taxon>
        <taxon>Pseudomonadati</taxon>
        <taxon>Pseudomonadota</taxon>
        <taxon>Alphaproteobacteria</taxon>
        <taxon>Rhodobacterales</taxon>
        <taxon>Paracoccaceae</taxon>
        <taxon>Harenicola</taxon>
    </lineage>
</organism>
<evidence type="ECO:0000313" key="2">
    <source>
        <dbReference type="EMBL" id="MBT0956706.1"/>
    </source>
</evidence>
<protein>
    <recommendedName>
        <fullName evidence="4">DUF2330 domain-containing protein</fullName>
    </recommendedName>
</protein>